<dbReference type="Proteomes" id="UP000054477">
    <property type="component" value="Unassembled WGS sequence"/>
</dbReference>
<feature type="compositionally biased region" description="Low complexity" evidence="1">
    <location>
        <begin position="420"/>
        <end position="429"/>
    </location>
</feature>
<feature type="compositionally biased region" description="Polar residues" evidence="1">
    <location>
        <begin position="1198"/>
        <end position="1211"/>
    </location>
</feature>
<evidence type="ECO:0000313" key="2">
    <source>
        <dbReference type="EMBL" id="KIJ91824.1"/>
    </source>
</evidence>
<keyword evidence="3" id="KW-1185">Reference proteome</keyword>
<organism evidence="2 3">
    <name type="scientific">Laccaria amethystina LaAM-08-1</name>
    <dbReference type="NCBI Taxonomy" id="1095629"/>
    <lineage>
        <taxon>Eukaryota</taxon>
        <taxon>Fungi</taxon>
        <taxon>Dikarya</taxon>
        <taxon>Basidiomycota</taxon>
        <taxon>Agaricomycotina</taxon>
        <taxon>Agaricomycetes</taxon>
        <taxon>Agaricomycetidae</taxon>
        <taxon>Agaricales</taxon>
        <taxon>Agaricineae</taxon>
        <taxon>Hydnangiaceae</taxon>
        <taxon>Laccaria</taxon>
    </lineage>
</organism>
<feature type="compositionally biased region" description="Basic and acidic residues" evidence="1">
    <location>
        <begin position="342"/>
        <end position="355"/>
    </location>
</feature>
<accession>A0A0C9WHU9</accession>
<feature type="compositionally biased region" description="Polar residues" evidence="1">
    <location>
        <begin position="245"/>
        <end position="254"/>
    </location>
</feature>
<feature type="compositionally biased region" description="Basic residues" evidence="1">
    <location>
        <begin position="433"/>
        <end position="445"/>
    </location>
</feature>
<dbReference type="AlphaFoldDB" id="A0A0C9WHU9"/>
<proteinExistence type="predicted"/>
<name>A0A0C9WHU9_9AGAR</name>
<evidence type="ECO:0000313" key="3">
    <source>
        <dbReference type="Proteomes" id="UP000054477"/>
    </source>
</evidence>
<dbReference type="HOGENOM" id="CLU_002544_0_0_1"/>
<feature type="region of interest" description="Disordered" evidence="1">
    <location>
        <begin position="1198"/>
        <end position="1234"/>
    </location>
</feature>
<feature type="region of interest" description="Disordered" evidence="1">
    <location>
        <begin position="320"/>
        <end position="454"/>
    </location>
</feature>
<protein>
    <submittedName>
        <fullName evidence="2">Uncharacterized protein</fullName>
    </submittedName>
</protein>
<dbReference type="EMBL" id="KN838963">
    <property type="protein sequence ID" value="KIJ91824.1"/>
    <property type="molecule type" value="Genomic_DNA"/>
</dbReference>
<feature type="region of interest" description="Disordered" evidence="1">
    <location>
        <begin position="212"/>
        <end position="287"/>
    </location>
</feature>
<reference evidence="3" key="2">
    <citation type="submission" date="2015-01" db="EMBL/GenBank/DDBJ databases">
        <title>Evolutionary Origins and Diversification of the Mycorrhizal Mutualists.</title>
        <authorList>
            <consortium name="DOE Joint Genome Institute"/>
            <consortium name="Mycorrhizal Genomics Consortium"/>
            <person name="Kohler A."/>
            <person name="Kuo A."/>
            <person name="Nagy L.G."/>
            <person name="Floudas D."/>
            <person name="Copeland A."/>
            <person name="Barry K.W."/>
            <person name="Cichocki N."/>
            <person name="Veneault-Fourrey C."/>
            <person name="LaButti K."/>
            <person name="Lindquist E.A."/>
            <person name="Lipzen A."/>
            <person name="Lundell T."/>
            <person name="Morin E."/>
            <person name="Murat C."/>
            <person name="Riley R."/>
            <person name="Ohm R."/>
            <person name="Sun H."/>
            <person name="Tunlid A."/>
            <person name="Henrissat B."/>
            <person name="Grigoriev I.V."/>
            <person name="Hibbett D.S."/>
            <person name="Martin F."/>
        </authorList>
    </citation>
    <scope>NUCLEOTIDE SEQUENCE [LARGE SCALE GENOMIC DNA]</scope>
    <source>
        <strain evidence="3">LaAM-08-1</strain>
    </source>
</reference>
<dbReference type="OrthoDB" id="3061185at2759"/>
<feature type="compositionally biased region" description="Basic and acidic residues" evidence="1">
    <location>
        <begin position="223"/>
        <end position="242"/>
    </location>
</feature>
<feature type="region of interest" description="Disordered" evidence="1">
    <location>
        <begin position="842"/>
        <end position="882"/>
    </location>
</feature>
<sequence>MPPIMETDTEPITSQRLGMEEGFERSPMAQLIQEYSSAMIESELGPTETSITLVLSLEELTPDLIVDRGIDRDRRLPRYHLVPTTMKTVCTAVTAQQIFLQRAAALIPERKSHFIVDPGNTLIPILQAWDKYIAEYQLQADTTLLSPLSTLQELYDPLKDISDIDHKLRYLYSNIPHHKQQLSTEGLESLQRTKSWLDVLLMPDVLRKAFSETRSRPASPIPEIRKSETKEKGNKGKERSREYAQPSQNTQNTDIWMGMETPFKSANSWFTEPGKSNRSRQPGTSKTSAVETNILVGIATPLAPTNASGVRQWAGREEPPHLATQGVGNPRMDTSQRSASQDAKRPPRRENREGGDSDPESSLSSDEERGRSSRGHRSRKRSKTPKPQCRRSSTPRPRGHRRRKGPEDSNGNGGGGSSGGTSTASSTSSRDSRHSRHRNRSRSSKLKQEDLPTWDGNPNTAIEYFWKVQQQATLGGYIPSALGYWLWLKLKEGSDVQIWFATLSFAEQSRMRGHWVDYLKGIKENYLGHNWQFDIGEAYRQQCFRQPGHEKELPKTFITRRIMYTRMLAKSDDGGPLEVHLVMARAPLSWRPILVLENIKSSSLLYTKAVEHEESLLAVSKNQNTTVITAENLLPMLRKMGYSLDKPKYQYNFPQDPFSSEYVTAEADRDAENQILAEVFQVLKKRQRAPPPGGYMFSKNDHVTTKMGRLPPSPCKCCGSDNHWDKECPDIAVYLEKTAKSGYSTEAEKEDEYYHSAYSILLSQRVASMQVDHSKLTQDFDSATQRSSIIQTTEGCKSDDVPSRSVKPVLEEVEDEFWKEEKERPKTMNFLMYRVDDLETAEQDSVTKDRPQPSKHPTQSASFPPPVPDSKPTRLRKKRQSEPGLSALGISVLSAKGWVAGLDNARVDLRLDSCADVTLISEDFYKSLKRAPKMQQGMKMQLWQLTDKDESLKGFVRIPIFMETTTGEIVESEAEDYVVPRMTMPILLGEDYQVNYEVGVTRNVETGTKVNFAGTVHEISASRVERTTDFDRMRQSALLVSKFARTKIHRCNKAKPMRRKIKFGIEEQTVHAAEDYLLKPHQSRKIRIEGQMDEDKEWLVQKNLLANAEVFTLPSTANANDSYFAVPNTLISARNPWIPIANPTDQPCYICKGEITGTLHDPATFFDVPSSGEKLEALAKHASTVAGIINAQMAADEANTTASSNMNSQSDSNEEEEYGPKTAAMPDPTTYPSSKMEELIDVGSLPGHLKEQAWEMLRRRQKVFGFDG</sequence>
<feature type="compositionally biased region" description="Basic residues" evidence="1">
    <location>
        <begin position="372"/>
        <end position="384"/>
    </location>
</feature>
<reference evidence="2 3" key="1">
    <citation type="submission" date="2014-04" db="EMBL/GenBank/DDBJ databases">
        <authorList>
            <consortium name="DOE Joint Genome Institute"/>
            <person name="Kuo A."/>
            <person name="Kohler A."/>
            <person name="Nagy L.G."/>
            <person name="Floudas D."/>
            <person name="Copeland A."/>
            <person name="Barry K.W."/>
            <person name="Cichocki N."/>
            <person name="Veneault-Fourrey C."/>
            <person name="LaButti K."/>
            <person name="Lindquist E.A."/>
            <person name="Lipzen A."/>
            <person name="Lundell T."/>
            <person name="Morin E."/>
            <person name="Murat C."/>
            <person name="Sun H."/>
            <person name="Tunlid A."/>
            <person name="Henrissat B."/>
            <person name="Grigoriev I.V."/>
            <person name="Hibbett D.S."/>
            <person name="Martin F."/>
            <person name="Nordberg H.P."/>
            <person name="Cantor M.N."/>
            <person name="Hua S.X."/>
        </authorList>
    </citation>
    <scope>NUCLEOTIDE SEQUENCE [LARGE SCALE GENOMIC DNA]</scope>
    <source>
        <strain evidence="2 3">LaAM-08-1</strain>
    </source>
</reference>
<gene>
    <name evidence="2" type="ORF">K443DRAFT_135422</name>
</gene>
<evidence type="ECO:0000256" key="1">
    <source>
        <dbReference type="SAM" id="MobiDB-lite"/>
    </source>
</evidence>
<feature type="compositionally biased region" description="Polar residues" evidence="1">
    <location>
        <begin position="332"/>
        <end position="341"/>
    </location>
</feature>
<feature type="compositionally biased region" description="Polar residues" evidence="1">
    <location>
        <begin position="264"/>
        <end position="287"/>
    </location>
</feature>